<accession>A0A161R285</accession>
<comment type="similarity">
    <text evidence="1">Belongs to the NAD(P)-dependent epimerase/dehydratase family.</text>
</comment>
<evidence type="ECO:0000313" key="4">
    <source>
        <dbReference type="Proteomes" id="UP000076501"/>
    </source>
</evidence>
<evidence type="ECO:0000313" key="3">
    <source>
        <dbReference type="EMBL" id="KZD32618.1"/>
    </source>
</evidence>
<dbReference type="AlphaFoldDB" id="A0A161R285"/>
<organism evidence="3 4">
    <name type="scientific">Bacillus cereus</name>
    <dbReference type="NCBI Taxonomy" id="1396"/>
    <lineage>
        <taxon>Bacteria</taxon>
        <taxon>Bacillati</taxon>
        <taxon>Bacillota</taxon>
        <taxon>Bacilli</taxon>
        <taxon>Bacillales</taxon>
        <taxon>Bacillaceae</taxon>
        <taxon>Bacillus</taxon>
        <taxon>Bacillus cereus group</taxon>
    </lineage>
</organism>
<gene>
    <name evidence="3" type="ORF">B4082_3335</name>
</gene>
<dbReference type="Gene3D" id="3.40.50.720">
    <property type="entry name" value="NAD(P)-binding Rossmann-like Domain"/>
    <property type="match status" value="1"/>
</dbReference>
<dbReference type="Proteomes" id="UP000076501">
    <property type="component" value="Unassembled WGS sequence"/>
</dbReference>
<reference evidence="3 4" key="1">
    <citation type="submission" date="2015-09" db="EMBL/GenBank/DDBJ databases">
        <title>Bacillus cereus food isolates.</title>
        <authorList>
            <person name="Boekhorst J."/>
        </authorList>
    </citation>
    <scope>NUCLEOTIDE SEQUENCE [LARGE SCALE GENOMIC DNA]</scope>
    <source>
        <strain evidence="3 4">B4082</strain>
    </source>
</reference>
<evidence type="ECO:0000256" key="1">
    <source>
        <dbReference type="ARBA" id="ARBA00007637"/>
    </source>
</evidence>
<comment type="caution">
    <text evidence="3">The sequence shown here is derived from an EMBL/GenBank/DDBJ whole genome shotgun (WGS) entry which is preliminary data.</text>
</comment>
<proteinExistence type="inferred from homology"/>
<protein>
    <submittedName>
        <fullName evidence="3">UDP-glucose 4-epimerase</fullName>
    </submittedName>
</protein>
<evidence type="ECO:0000259" key="2">
    <source>
        <dbReference type="Pfam" id="PF01370"/>
    </source>
</evidence>
<dbReference type="InterPro" id="IPR036291">
    <property type="entry name" value="NAD(P)-bd_dom_sf"/>
</dbReference>
<name>A0A161R285_BACCE</name>
<dbReference type="PANTHER" id="PTHR43000">
    <property type="entry name" value="DTDP-D-GLUCOSE 4,6-DEHYDRATASE-RELATED"/>
    <property type="match status" value="1"/>
</dbReference>
<dbReference type="InterPro" id="IPR001509">
    <property type="entry name" value="Epimerase_deHydtase"/>
</dbReference>
<dbReference type="Pfam" id="PF01370">
    <property type="entry name" value="Epimerase"/>
    <property type="match status" value="1"/>
</dbReference>
<dbReference type="EMBL" id="LJKA01000049">
    <property type="protein sequence ID" value="KZD32618.1"/>
    <property type="molecule type" value="Genomic_DNA"/>
</dbReference>
<feature type="domain" description="NAD-dependent epimerase/dehydratase" evidence="2">
    <location>
        <begin position="13"/>
        <end position="242"/>
    </location>
</feature>
<dbReference type="PATRIC" id="fig|1396.539.peg.5162"/>
<sequence length="321" mass="36718">MNIIDHFKNKTFLITGGYGFIGSHLVRRLLKLQAKIVILARSSSNPWRLKDVLKSIKLYEVDIRDKIKVQNIIQQIRPDYIFHFAAYGVNSAHTDYMNAIETNVLSTINIIQAAKSIDCKKIINIGSSSEYGDKTESIKEDMELTPVDIYGSSKAAATIIAHQVAAENNINLITLRPFGVFGEGEEPHKFFCYIILQVLQNRNVNLTLCNQLRDYCYVDNIIDACMLTIENNSIQNEIFNIGSGETHPLKYYVELLFKHLQTNKGPNYGALSYRTNERMISKPNINKIKSMLSWEPRISIEEGIIKTVNWYKHNTHLYPNV</sequence>
<dbReference type="SUPFAM" id="SSF51735">
    <property type="entry name" value="NAD(P)-binding Rossmann-fold domains"/>
    <property type="match status" value="1"/>
</dbReference>